<comment type="caution">
    <text evidence="1">The sequence shown here is derived from an EMBL/GenBank/DDBJ whole genome shotgun (WGS) entry which is preliminary data.</text>
</comment>
<dbReference type="EMBL" id="MEWA01000023">
    <property type="protein sequence ID" value="OGC69314.1"/>
    <property type="molecule type" value="Genomic_DNA"/>
</dbReference>
<dbReference type="Proteomes" id="UP000179113">
    <property type="component" value="Unassembled WGS sequence"/>
</dbReference>
<proteinExistence type="predicted"/>
<dbReference type="AlphaFoldDB" id="A0A1F4WIN4"/>
<sequence>MLVKVETYWGAPSQLYLRISEEVLSGILALVKNKYTKYGCPEEKFNEIALEVIKRAILIEREYTHIPFDECDVDIVEDDGRKYPEACNVQDILDMLI</sequence>
<name>A0A1F4WIN4_UNCKA</name>
<gene>
    <name evidence="1" type="ORF">A2415_02970</name>
</gene>
<reference evidence="1 2" key="1">
    <citation type="journal article" date="2016" name="Nat. Commun.">
        <title>Thousands of microbial genomes shed light on interconnected biogeochemical processes in an aquifer system.</title>
        <authorList>
            <person name="Anantharaman K."/>
            <person name="Brown C.T."/>
            <person name="Hug L.A."/>
            <person name="Sharon I."/>
            <person name="Castelle C.J."/>
            <person name="Probst A.J."/>
            <person name="Thomas B.C."/>
            <person name="Singh A."/>
            <person name="Wilkins M.J."/>
            <person name="Karaoz U."/>
            <person name="Brodie E.L."/>
            <person name="Williams K.H."/>
            <person name="Hubbard S.S."/>
            <person name="Banfield J.F."/>
        </authorList>
    </citation>
    <scope>NUCLEOTIDE SEQUENCE [LARGE SCALE GENOMIC DNA]</scope>
</reference>
<evidence type="ECO:0000313" key="2">
    <source>
        <dbReference type="Proteomes" id="UP000179113"/>
    </source>
</evidence>
<protein>
    <submittedName>
        <fullName evidence="1">Uncharacterized protein</fullName>
    </submittedName>
</protein>
<organism evidence="1 2">
    <name type="scientific">candidate division WWE3 bacterium RIFOXYC1_FULL_39_7</name>
    <dbReference type="NCBI Taxonomy" id="1802643"/>
    <lineage>
        <taxon>Bacteria</taxon>
        <taxon>Katanobacteria</taxon>
    </lineage>
</organism>
<evidence type="ECO:0000313" key="1">
    <source>
        <dbReference type="EMBL" id="OGC69314.1"/>
    </source>
</evidence>
<accession>A0A1F4WIN4</accession>